<comment type="caution">
    <text evidence="2">The sequence shown here is derived from an EMBL/GenBank/DDBJ whole genome shotgun (WGS) entry which is preliminary data.</text>
</comment>
<proteinExistence type="predicted"/>
<feature type="domain" description="Lipocalin-like" evidence="1">
    <location>
        <begin position="14"/>
        <end position="139"/>
    </location>
</feature>
<organism evidence="2 3">
    <name type="scientific">Modicisalibacter tunisiensis</name>
    <dbReference type="NCBI Taxonomy" id="390637"/>
    <lineage>
        <taxon>Bacteria</taxon>
        <taxon>Pseudomonadati</taxon>
        <taxon>Pseudomonadota</taxon>
        <taxon>Gammaproteobacteria</taxon>
        <taxon>Oceanospirillales</taxon>
        <taxon>Halomonadaceae</taxon>
        <taxon>Modicisalibacter</taxon>
    </lineage>
</organism>
<sequence length="156" mass="16962">MSPEKTVSVAELAGAWRLARFVHRWADGRELAPLGEARGRLLYLVDAAGRPARMAVQVAAGRRPPLDPTSEASLAAHFQSGFAYGGHWALEGEAVHHDVDIASLPFWEGTRLTRDVSFDTGRLRLTTEEPSPQLPGGGYTTLLEWTRDIPGFSGQA</sequence>
<evidence type="ECO:0000313" key="2">
    <source>
        <dbReference type="EMBL" id="MBZ9567613.1"/>
    </source>
</evidence>
<keyword evidence="3" id="KW-1185">Reference proteome</keyword>
<name>A0ABS7WYA0_9GAMM</name>
<reference evidence="2 3" key="1">
    <citation type="submission" date="2021-05" db="EMBL/GenBank/DDBJ databases">
        <title>Petroleum and Energy Research Collection (APPE): ex situ preservation of microbial diversity associated with the oil industry and exploitation of its biotechnological potential.</title>
        <authorList>
            <person name="Paixao C.T.M."/>
            <person name="Gomes M.B."/>
            <person name="Oliveira V.M."/>
        </authorList>
    </citation>
    <scope>NUCLEOTIDE SEQUENCE [LARGE SCALE GENOMIC DNA]</scope>
    <source>
        <strain evidence="2 3">LIT2</strain>
    </source>
</reference>
<protein>
    <submittedName>
        <fullName evidence="2">Lipocalin-like domain-containing protein</fullName>
    </submittedName>
</protein>
<gene>
    <name evidence="2" type="ORF">KGQ91_07950</name>
</gene>
<dbReference type="RefSeq" id="WP_163650330.1">
    <property type="nucleotide sequence ID" value="NZ_JAGXFD010000001.1"/>
</dbReference>
<dbReference type="InterPro" id="IPR024311">
    <property type="entry name" value="Lipocalin-like"/>
</dbReference>
<dbReference type="Proteomes" id="UP001319883">
    <property type="component" value="Unassembled WGS sequence"/>
</dbReference>
<accession>A0ABS7WYA0</accession>
<evidence type="ECO:0000259" key="1">
    <source>
        <dbReference type="Pfam" id="PF13924"/>
    </source>
</evidence>
<dbReference type="Pfam" id="PF13924">
    <property type="entry name" value="Lipocalin_5"/>
    <property type="match status" value="1"/>
</dbReference>
<evidence type="ECO:0000313" key="3">
    <source>
        <dbReference type="Proteomes" id="UP001319883"/>
    </source>
</evidence>
<dbReference type="EMBL" id="JAGXFD010000001">
    <property type="protein sequence ID" value="MBZ9567613.1"/>
    <property type="molecule type" value="Genomic_DNA"/>
</dbReference>